<dbReference type="CDD" id="cd03440">
    <property type="entry name" value="hot_dog"/>
    <property type="match status" value="1"/>
</dbReference>
<evidence type="ECO:0000313" key="5">
    <source>
        <dbReference type="Proteomes" id="UP000317835"/>
    </source>
</evidence>
<dbReference type="RefSeq" id="WP_231749394.1">
    <property type="nucleotide sequence ID" value="NZ_CP036426.1"/>
</dbReference>
<dbReference type="EC" id="3.1.2.29" evidence="4"/>
<evidence type="ECO:0000259" key="3">
    <source>
        <dbReference type="Pfam" id="PF22636"/>
    </source>
</evidence>
<feature type="active site" evidence="1">
    <location>
        <position position="36"/>
    </location>
</feature>
<dbReference type="Gene3D" id="3.10.129.10">
    <property type="entry name" value="Hotdog Thioesterase"/>
    <property type="match status" value="1"/>
</dbReference>
<dbReference type="InterPro" id="IPR029069">
    <property type="entry name" value="HotDog_dom_sf"/>
</dbReference>
<feature type="binding site" evidence="2">
    <location>
        <position position="63"/>
    </location>
    <ligand>
        <name>CoA</name>
        <dbReference type="ChEBI" id="CHEBI:57287"/>
    </ligand>
</feature>
<dbReference type="AlphaFoldDB" id="A0A518GV91"/>
<dbReference type="PIRSF" id="PIRSF014972">
    <property type="entry name" value="FlK"/>
    <property type="match status" value="1"/>
</dbReference>
<dbReference type="Proteomes" id="UP000317835">
    <property type="component" value="Chromosome"/>
</dbReference>
<dbReference type="EMBL" id="CP036426">
    <property type="protein sequence ID" value="QDV32496.1"/>
    <property type="molecule type" value="Genomic_DNA"/>
</dbReference>
<proteinExistence type="predicted"/>
<accession>A0A518GV91</accession>
<name>A0A518GV91_9BACT</name>
<keyword evidence="4" id="KW-0378">Hydrolase</keyword>
<feature type="binding site" evidence="2">
    <location>
        <position position="63"/>
    </location>
    <ligand>
        <name>substrate</name>
    </ligand>
</feature>
<evidence type="ECO:0000256" key="1">
    <source>
        <dbReference type="PIRSR" id="PIRSR014972-1"/>
    </source>
</evidence>
<dbReference type="GO" id="GO:0016787">
    <property type="term" value="F:hydrolase activity"/>
    <property type="evidence" value="ECO:0007669"/>
    <property type="project" value="UniProtKB-KW"/>
</dbReference>
<feature type="domain" description="Fluoroacetyl-CoA-specific thioesterase-like" evidence="3">
    <location>
        <begin position="17"/>
        <end position="119"/>
    </location>
</feature>
<gene>
    <name evidence="4" type="primary">flK</name>
    <name evidence="4" type="ORF">ElP_03290</name>
</gene>
<sequence>MKTTPRAGMTGEERITVDESNRIVFADDRMPPVLATPWLVAYLEYAARGAIAPCLEEHERSVGTFIEVEHLAPAPEGAEVSCRARVILVDGPVVTFQVEARDAVEVLAKGIHRRRVIDVDRFARRLARKRARLAGG</sequence>
<dbReference type="InterPro" id="IPR054485">
    <property type="entry name" value="FlK-like_dom"/>
</dbReference>
<keyword evidence="5" id="KW-1185">Reference proteome</keyword>
<evidence type="ECO:0000313" key="4">
    <source>
        <dbReference type="EMBL" id="QDV32496.1"/>
    </source>
</evidence>
<reference evidence="4 5" key="1">
    <citation type="submission" date="2019-02" db="EMBL/GenBank/DDBJ databases">
        <title>Deep-cultivation of Planctomycetes and their phenomic and genomic characterization uncovers novel biology.</title>
        <authorList>
            <person name="Wiegand S."/>
            <person name="Jogler M."/>
            <person name="Boedeker C."/>
            <person name="Pinto D."/>
            <person name="Vollmers J."/>
            <person name="Rivas-Marin E."/>
            <person name="Kohn T."/>
            <person name="Peeters S.H."/>
            <person name="Heuer A."/>
            <person name="Rast P."/>
            <person name="Oberbeckmann S."/>
            <person name="Bunk B."/>
            <person name="Jeske O."/>
            <person name="Meyerdierks A."/>
            <person name="Storesund J.E."/>
            <person name="Kallscheuer N."/>
            <person name="Luecker S."/>
            <person name="Lage O.M."/>
            <person name="Pohl T."/>
            <person name="Merkel B.J."/>
            <person name="Hornburger P."/>
            <person name="Mueller R.-W."/>
            <person name="Bruemmer F."/>
            <person name="Labrenz M."/>
            <person name="Spormann A.M."/>
            <person name="Op den Camp H."/>
            <person name="Overmann J."/>
            <person name="Amann R."/>
            <person name="Jetten M.S.M."/>
            <person name="Mascher T."/>
            <person name="Medema M.H."/>
            <person name="Devos D.P."/>
            <person name="Kaster A.-K."/>
            <person name="Ovreas L."/>
            <person name="Rohde M."/>
            <person name="Galperin M.Y."/>
            <person name="Jogler C."/>
        </authorList>
    </citation>
    <scope>NUCLEOTIDE SEQUENCE [LARGE SCALE GENOMIC DNA]</scope>
    <source>
        <strain evidence="4 5">ElP</strain>
    </source>
</reference>
<feature type="active site" evidence="1">
    <location>
        <position position="70"/>
    </location>
</feature>
<dbReference type="PANTHER" id="PTHR36934">
    <property type="entry name" value="BLR0278 PROTEIN"/>
    <property type="match status" value="1"/>
</dbReference>
<organism evidence="4 5">
    <name type="scientific">Tautonia plasticadhaerens</name>
    <dbReference type="NCBI Taxonomy" id="2527974"/>
    <lineage>
        <taxon>Bacteria</taxon>
        <taxon>Pseudomonadati</taxon>
        <taxon>Planctomycetota</taxon>
        <taxon>Planctomycetia</taxon>
        <taxon>Isosphaerales</taxon>
        <taxon>Isosphaeraceae</taxon>
        <taxon>Tautonia</taxon>
    </lineage>
</organism>
<feature type="binding site" evidence="2">
    <location>
        <position position="114"/>
    </location>
    <ligand>
        <name>substrate</name>
    </ligand>
</feature>
<protein>
    <submittedName>
        <fullName evidence="4">Fluoroacetyl-CoA thioesterase</fullName>
        <ecNumber evidence="4">3.1.2.29</ecNumber>
    </submittedName>
</protein>
<dbReference type="PANTHER" id="PTHR36934:SF1">
    <property type="entry name" value="THIOESTERASE DOMAIN-CONTAINING PROTEIN"/>
    <property type="match status" value="1"/>
</dbReference>
<dbReference type="KEGG" id="tpla:ElP_03290"/>
<dbReference type="SUPFAM" id="SSF54637">
    <property type="entry name" value="Thioesterase/thiol ester dehydrase-isomerase"/>
    <property type="match status" value="1"/>
</dbReference>
<dbReference type="Pfam" id="PF22636">
    <property type="entry name" value="FlK"/>
    <property type="match status" value="1"/>
</dbReference>
<dbReference type="InterPro" id="IPR025540">
    <property type="entry name" value="FlK"/>
</dbReference>
<evidence type="ECO:0000256" key="2">
    <source>
        <dbReference type="PIRSR" id="PIRSR014972-2"/>
    </source>
</evidence>
<feature type="active site" evidence="1">
    <location>
        <position position="44"/>
    </location>
</feature>